<proteinExistence type="predicted"/>
<protein>
    <recommendedName>
        <fullName evidence="2">HVO-0234-like beta-propeller domain-containing protein</fullName>
    </recommendedName>
</protein>
<dbReference type="Proteomes" id="UP001597052">
    <property type="component" value="Unassembled WGS sequence"/>
</dbReference>
<evidence type="ECO:0000256" key="1">
    <source>
        <dbReference type="SAM" id="MobiDB-lite"/>
    </source>
</evidence>
<accession>A0ABD6D3C7</accession>
<evidence type="ECO:0000313" key="4">
    <source>
        <dbReference type="Proteomes" id="UP001597052"/>
    </source>
</evidence>
<name>A0ABD6D3C7_9EURY</name>
<reference evidence="3 4" key="1">
    <citation type="journal article" date="2019" name="Int. J. Syst. Evol. Microbiol.">
        <title>The Global Catalogue of Microorganisms (GCM) 10K type strain sequencing project: providing services to taxonomists for standard genome sequencing and annotation.</title>
        <authorList>
            <consortium name="The Broad Institute Genomics Platform"/>
            <consortium name="The Broad Institute Genome Sequencing Center for Infectious Disease"/>
            <person name="Wu L."/>
            <person name="Ma J."/>
        </authorList>
    </citation>
    <scope>NUCLEOTIDE SEQUENCE [LARGE SCALE GENOMIC DNA]</scope>
    <source>
        <strain evidence="3 4">CGMCC 1.10593</strain>
    </source>
</reference>
<comment type="caution">
    <text evidence="3">The sequence shown here is derived from an EMBL/GenBank/DDBJ whole genome shotgun (WGS) entry which is preliminary data.</text>
</comment>
<evidence type="ECO:0000313" key="3">
    <source>
        <dbReference type="EMBL" id="MFD1640695.1"/>
    </source>
</evidence>
<dbReference type="InterPro" id="IPR056505">
    <property type="entry name" value="Beta-prop_HVO_0234"/>
</dbReference>
<gene>
    <name evidence="3" type="ORF">ACFSBW_02235</name>
</gene>
<feature type="region of interest" description="Disordered" evidence="1">
    <location>
        <begin position="62"/>
        <end position="83"/>
    </location>
</feature>
<organism evidence="3 4">
    <name type="scientific">Halohasta litorea</name>
    <dbReference type="NCBI Taxonomy" id="869891"/>
    <lineage>
        <taxon>Archaea</taxon>
        <taxon>Methanobacteriati</taxon>
        <taxon>Methanobacteriota</taxon>
        <taxon>Stenosarchaea group</taxon>
        <taxon>Halobacteria</taxon>
        <taxon>Halobacteriales</taxon>
        <taxon>Haloferacaceae</taxon>
        <taxon>Halohasta</taxon>
    </lineage>
</organism>
<evidence type="ECO:0000259" key="2">
    <source>
        <dbReference type="Pfam" id="PF23366"/>
    </source>
</evidence>
<dbReference type="AlphaFoldDB" id="A0ABD6D3C7"/>
<feature type="domain" description="HVO-0234-like beta-propeller" evidence="2">
    <location>
        <begin position="3"/>
        <end position="282"/>
    </location>
</feature>
<dbReference type="RefSeq" id="WP_256394395.1">
    <property type="nucleotide sequence ID" value="NZ_JANHDJ010000001.1"/>
</dbReference>
<sequence length="289" mass="29431">MQTLTEKRVFGSKFGTTALFVASETGLVEVSVSADQIGEFGLAHREGVKTVAADDRGVLLGTDGDVLHSEPDTDEESGRAQSRAFSSLDDAPFEQAVAVGWGPGGPVAADTAGTVFEWSKAGSTWHRLGETGGVRAIDGGLLAASDGVYRLADDGLEHVGLSAVRDVAGHGTPLAATADGLFALGNGWQRIAKGVFDRVASDGHGHAHAIGSVGLRRQRGGDNSVLEGWTDDELPVGSPAVDIAYGSGIVAAVTENGTLAVDAGDGWRHQLLGVNGVRGLAIGPGASGE</sequence>
<dbReference type="EMBL" id="JBHUDM010000001">
    <property type="protein sequence ID" value="MFD1640695.1"/>
    <property type="molecule type" value="Genomic_DNA"/>
</dbReference>
<keyword evidence="4" id="KW-1185">Reference proteome</keyword>
<dbReference type="Pfam" id="PF23366">
    <property type="entry name" value="Beta-prop_HVO_0234"/>
    <property type="match status" value="1"/>
</dbReference>